<dbReference type="HOGENOM" id="CLU_173586_0_0_1"/>
<feature type="compositionally biased region" description="Basic and acidic residues" evidence="1">
    <location>
        <begin position="1"/>
        <end position="23"/>
    </location>
</feature>
<evidence type="ECO:0000313" key="3">
    <source>
        <dbReference type="Proteomes" id="UP000026961"/>
    </source>
</evidence>
<dbReference type="EnsemblPlants" id="OGLUM12G08580.1">
    <property type="protein sequence ID" value="OGLUM12G08580.1"/>
    <property type="gene ID" value="OGLUM12G08580"/>
</dbReference>
<dbReference type="Proteomes" id="UP000026961">
    <property type="component" value="Chromosome 12"/>
</dbReference>
<reference evidence="2" key="1">
    <citation type="submission" date="2015-04" db="UniProtKB">
        <authorList>
            <consortium name="EnsemblPlants"/>
        </authorList>
    </citation>
    <scope>IDENTIFICATION</scope>
</reference>
<protein>
    <submittedName>
        <fullName evidence="2">Uncharacterized protein</fullName>
    </submittedName>
</protein>
<keyword evidence="3" id="KW-1185">Reference proteome</keyword>
<accession>A0A0E0BQW4</accession>
<evidence type="ECO:0000313" key="2">
    <source>
        <dbReference type="EnsemblPlants" id="OGLUM12G08580.1"/>
    </source>
</evidence>
<sequence>MESGRIEGGARRQRRDEGNDKNYGEPAPLTVLAGQRTYGAAANREGSADKHGRTVSGVSTCRSGIGERRRSEWGCGARLREKSGDTQDRLQREAALLKTVVTDFYNTRFG</sequence>
<reference evidence="2" key="2">
    <citation type="submission" date="2018-05" db="EMBL/GenBank/DDBJ databases">
        <title>OgluRS3 (Oryza glumaepatula Reference Sequence Version 3).</title>
        <authorList>
            <person name="Zhang J."/>
            <person name="Kudrna D."/>
            <person name="Lee S."/>
            <person name="Talag J."/>
            <person name="Welchert J."/>
            <person name="Wing R.A."/>
        </authorList>
    </citation>
    <scope>NUCLEOTIDE SEQUENCE [LARGE SCALE GENOMIC DNA]</scope>
</reference>
<feature type="region of interest" description="Disordered" evidence="1">
    <location>
        <begin position="1"/>
        <end position="63"/>
    </location>
</feature>
<proteinExistence type="predicted"/>
<dbReference type="AlphaFoldDB" id="A0A0E0BQW4"/>
<name>A0A0E0BQW4_9ORYZ</name>
<organism evidence="2">
    <name type="scientific">Oryza glumipatula</name>
    <dbReference type="NCBI Taxonomy" id="40148"/>
    <lineage>
        <taxon>Eukaryota</taxon>
        <taxon>Viridiplantae</taxon>
        <taxon>Streptophyta</taxon>
        <taxon>Embryophyta</taxon>
        <taxon>Tracheophyta</taxon>
        <taxon>Spermatophyta</taxon>
        <taxon>Magnoliopsida</taxon>
        <taxon>Liliopsida</taxon>
        <taxon>Poales</taxon>
        <taxon>Poaceae</taxon>
        <taxon>BOP clade</taxon>
        <taxon>Oryzoideae</taxon>
        <taxon>Oryzeae</taxon>
        <taxon>Oryzinae</taxon>
        <taxon>Oryza</taxon>
    </lineage>
</organism>
<evidence type="ECO:0000256" key="1">
    <source>
        <dbReference type="SAM" id="MobiDB-lite"/>
    </source>
</evidence>
<dbReference type="Gramene" id="OGLUM12G08580.1">
    <property type="protein sequence ID" value="OGLUM12G08580.1"/>
    <property type="gene ID" value="OGLUM12G08580"/>
</dbReference>